<evidence type="ECO:0000313" key="3">
    <source>
        <dbReference type="Proteomes" id="UP000079169"/>
    </source>
</evidence>
<keyword evidence="3" id="KW-1185">Reference proteome</keyword>
<dbReference type="GeneID" id="113471042"/>
<evidence type="ECO:0000313" key="4">
    <source>
        <dbReference type="RefSeq" id="XP_026685701.1"/>
    </source>
</evidence>
<dbReference type="KEGG" id="dci:113471042"/>
<accession>A0A3Q0JB89</accession>
<protein>
    <submittedName>
        <fullName evidence="4">Uncharacterized protein LOC113471042</fullName>
    </submittedName>
</protein>
<name>A0A3Q0JB89_DIACI</name>
<sequence>MKVNIPPNIPVDQYLKHAYYTYNICEEQALSLLHTCCYDLNKARVTLTQTKCVEDTLDKWSHQEREHFINAYNYHGKKFKLIQASGTKVSSNQINSMFARCSSCKNILDTWTFSSTQGIVCYACKPSEQAVGNTDPGVEGSTEGAKLPPIPEGVSSLDRLNEVCKQTCDPDNETDPQCNSKVKHHKLKLVPRGLHFDIVDYIEIATNKPEYVDNVFKRMDRDISNLVKKY</sequence>
<organism evidence="3 4">
    <name type="scientific">Diaphorina citri</name>
    <name type="common">Asian citrus psyllid</name>
    <dbReference type="NCBI Taxonomy" id="121845"/>
    <lineage>
        <taxon>Eukaryota</taxon>
        <taxon>Metazoa</taxon>
        <taxon>Ecdysozoa</taxon>
        <taxon>Arthropoda</taxon>
        <taxon>Hexapoda</taxon>
        <taxon>Insecta</taxon>
        <taxon>Pterygota</taxon>
        <taxon>Neoptera</taxon>
        <taxon>Paraneoptera</taxon>
        <taxon>Hemiptera</taxon>
        <taxon>Sternorrhyncha</taxon>
        <taxon>Psylloidea</taxon>
        <taxon>Psyllidae</taxon>
        <taxon>Diaphorininae</taxon>
        <taxon>Diaphorina</taxon>
    </lineage>
</organism>
<dbReference type="PaxDb" id="121845-A0A3Q0JB89"/>
<reference evidence="4" key="1">
    <citation type="submission" date="2025-08" db="UniProtKB">
        <authorList>
            <consortium name="RefSeq"/>
        </authorList>
    </citation>
    <scope>IDENTIFICATION</scope>
</reference>
<comment type="subcellular location">
    <subcellularLocation>
        <location evidence="1">Nucleus</location>
    </subcellularLocation>
</comment>
<dbReference type="RefSeq" id="XP_026685701.1">
    <property type="nucleotide sequence ID" value="XM_026829900.1"/>
</dbReference>
<dbReference type="GO" id="GO:0005634">
    <property type="term" value="C:nucleus"/>
    <property type="evidence" value="ECO:0007669"/>
    <property type="project" value="UniProtKB-SubCell"/>
</dbReference>
<evidence type="ECO:0000256" key="1">
    <source>
        <dbReference type="ARBA" id="ARBA00004123"/>
    </source>
</evidence>
<dbReference type="AlphaFoldDB" id="A0A3Q0JB89"/>
<proteinExistence type="predicted"/>
<gene>
    <name evidence="4" type="primary">LOC113471042</name>
</gene>
<feature type="region of interest" description="Disordered" evidence="2">
    <location>
        <begin position="132"/>
        <end position="151"/>
    </location>
</feature>
<dbReference type="Proteomes" id="UP000079169">
    <property type="component" value="Unplaced"/>
</dbReference>
<dbReference type="InterPro" id="IPR009057">
    <property type="entry name" value="Homeodomain-like_sf"/>
</dbReference>
<dbReference type="SUPFAM" id="SSF46689">
    <property type="entry name" value="Homeodomain-like"/>
    <property type="match status" value="1"/>
</dbReference>
<evidence type="ECO:0000256" key="2">
    <source>
        <dbReference type="SAM" id="MobiDB-lite"/>
    </source>
</evidence>